<dbReference type="Pfam" id="PF09998">
    <property type="entry name" value="DUF2239"/>
    <property type="match status" value="1"/>
</dbReference>
<keyword evidence="3" id="KW-1185">Reference proteome</keyword>
<sequence>MSELITKPCTAFRNTQRLSSGPLIEVAMAVKAALEADQTDTILVFDDANGKVVDLDLRGTKADIITRLSAPPQASPSNRPPRLADPTPVAPKGRGRPKLGVVAKEITLLPQQWEWLATQPGGASVTLRKLVEEAKRKTAIQNTKAAQEATYRFMSAMAGDLPGYEEATRALFAGDRERLEMEIARWPEDVREYVMKLGVKG</sequence>
<feature type="region of interest" description="Disordered" evidence="1">
    <location>
        <begin position="69"/>
        <end position="96"/>
    </location>
</feature>
<accession>A0ABV0BHY5</accession>
<evidence type="ECO:0000256" key="1">
    <source>
        <dbReference type="SAM" id="MobiDB-lite"/>
    </source>
</evidence>
<evidence type="ECO:0000313" key="2">
    <source>
        <dbReference type="EMBL" id="MEN3930582.1"/>
    </source>
</evidence>
<dbReference type="EMBL" id="JBBYXI010000002">
    <property type="protein sequence ID" value="MEN3930582.1"/>
    <property type="molecule type" value="Genomic_DNA"/>
</dbReference>
<dbReference type="RefSeq" id="WP_346336586.1">
    <property type="nucleotide sequence ID" value="NZ_JBBYXI010000002.1"/>
</dbReference>
<proteinExistence type="predicted"/>
<name>A0ABV0BHY5_9HYPH</name>
<comment type="caution">
    <text evidence="2">The sequence shown here is derived from an EMBL/GenBank/DDBJ whole genome shotgun (WGS) entry which is preliminary data.</text>
</comment>
<reference evidence="2 3" key="1">
    <citation type="submission" date="2024-04" db="EMBL/GenBank/DDBJ databases">
        <title>A novel species isolated from cricket.</title>
        <authorList>
            <person name="Wang H.-C."/>
        </authorList>
    </citation>
    <scope>NUCLEOTIDE SEQUENCE [LARGE SCALE GENOMIC DNA]</scope>
    <source>
        <strain evidence="2 3">WL0021</strain>
    </source>
</reference>
<gene>
    <name evidence="2" type="ORF">WJT86_05830</name>
</gene>
<evidence type="ECO:0000313" key="3">
    <source>
        <dbReference type="Proteomes" id="UP001418637"/>
    </source>
</evidence>
<protein>
    <submittedName>
        <fullName evidence="2">DUF2239 family protein</fullName>
    </submittedName>
</protein>
<dbReference type="Proteomes" id="UP001418637">
    <property type="component" value="Unassembled WGS sequence"/>
</dbReference>
<organism evidence="2 3">
    <name type="scientific">Hohaiivirga grylli</name>
    <dbReference type="NCBI Taxonomy" id="3133970"/>
    <lineage>
        <taxon>Bacteria</taxon>
        <taxon>Pseudomonadati</taxon>
        <taxon>Pseudomonadota</taxon>
        <taxon>Alphaproteobacteria</taxon>
        <taxon>Hyphomicrobiales</taxon>
        <taxon>Methylobacteriaceae</taxon>
        <taxon>Hohaiivirga</taxon>
    </lineage>
</organism>
<dbReference type="InterPro" id="IPR018715">
    <property type="entry name" value="DUF2239"/>
</dbReference>